<proteinExistence type="predicted"/>
<sequence length="164" mass="18009">MTLRRACADDAPRLAALAQWVWLDSYADAGVEDRFLPYLSESFVPAAFERLIADPARVLWVLEERGALQGLAQLRRDAAAPVPAAASAELERLYVAPPCTNRGLGAQLLAAARQTWPQHSLWLSVWDGNEGALRFYAREGGHVVGETDFLLDGQPIRNLVITLS</sequence>
<dbReference type="GO" id="GO:0016746">
    <property type="term" value="F:acyltransferase activity"/>
    <property type="evidence" value="ECO:0007669"/>
    <property type="project" value="UniProtKB-KW"/>
</dbReference>
<evidence type="ECO:0000256" key="2">
    <source>
        <dbReference type="ARBA" id="ARBA00023315"/>
    </source>
</evidence>
<evidence type="ECO:0000313" key="4">
    <source>
        <dbReference type="EMBL" id="MFG6415794.1"/>
    </source>
</evidence>
<keyword evidence="2 4" id="KW-0012">Acyltransferase</keyword>
<gene>
    <name evidence="4" type="ORF">ACG02S_18015</name>
</gene>
<dbReference type="Gene3D" id="3.40.630.30">
    <property type="match status" value="1"/>
</dbReference>
<organism evidence="4 5">
    <name type="scientific">Pelomonas dachongensis</name>
    <dbReference type="NCBI Taxonomy" id="3299029"/>
    <lineage>
        <taxon>Bacteria</taxon>
        <taxon>Pseudomonadati</taxon>
        <taxon>Pseudomonadota</taxon>
        <taxon>Betaproteobacteria</taxon>
        <taxon>Burkholderiales</taxon>
        <taxon>Sphaerotilaceae</taxon>
        <taxon>Roseateles</taxon>
    </lineage>
</organism>
<name>A0ABW7ESF2_9BURK</name>
<dbReference type="RefSeq" id="WP_394471858.1">
    <property type="nucleotide sequence ID" value="NZ_JBIGHY010000006.1"/>
</dbReference>
<comment type="caution">
    <text evidence="4">The sequence shown here is derived from an EMBL/GenBank/DDBJ whole genome shotgun (WGS) entry which is preliminary data.</text>
</comment>
<evidence type="ECO:0000256" key="1">
    <source>
        <dbReference type="ARBA" id="ARBA00022679"/>
    </source>
</evidence>
<accession>A0ABW7ESF2</accession>
<reference evidence="4 5" key="1">
    <citation type="submission" date="2024-09" db="EMBL/GenBank/DDBJ databases">
        <title>Novel species of the genus Pelomonas and Roseateles isolated from streams.</title>
        <authorList>
            <person name="Lu H."/>
        </authorList>
    </citation>
    <scope>NUCLEOTIDE SEQUENCE [LARGE SCALE GENOMIC DNA]</scope>
    <source>
        <strain evidence="4 5">DC23W</strain>
    </source>
</reference>
<dbReference type="InterPro" id="IPR050832">
    <property type="entry name" value="Bact_Acetyltransf"/>
</dbReference>
<keyword evidence="5" id="KW-1185">Reference proteome</keyword>
<dbReference type="PROSITE" id="PS51186">
    <property type="entry name" value="GNAT"/>
    <property type="match status" value="1"/>
</dbReference>
<dbReference type="EC" id="2.3.-.-" evidence="4"/>
<evidence type="ECO:0000313" key="5">
    <source>
        <dbReference type="Proteomes" id="UP001606300"/>
    </source>
</evidence>
<dbReference type="Proteomes" id="UP001606300">
    <property type="component" value="Unassembled WGS sequence"/>
</dbReference>
<dbReference type="EMBL" id="JBIGHY010000006">
    <property type="protein sequence ID" value="MFG6415794.1"/>
    <property type="molecule type" value="Genomic_DNA"/>
</dbReference>
<dbReference type="Pfam" id="PF00583">
    <property type="entry name" value="Acetyltransf_1"/>
    <property type="match status" value="1"/>
</dbReference>
<dbReference type="InterPro" id="IPR016181">
    <property type="entry name" value="Acyl_CoA_acyltransferase"/>
</dbReference>
<dbReference type="PANTHER" id="PTHR43877">
    <property type="entry name" value="AMINOALKYLPHOSPHONATE N-ACETYLTRANSFERASE-RELATED-RELATED"/>
    <property type="match status" value="1"/>
</dbReference>
<dbReference type="SUPFAM" id="SSF55729">
    <property type="entry name" value="Acyl-CoA N-acyltransferases (Nat)"/>
    <property type="match status" value="1"/>
</dbReference>
<evidence type="ECO:0000259" key="3">
    <source>
        <dbReference type="PROSITE" id="PS51186"/>
    </source>
</evidence>
<feature type="domain" description="N-acetyltransferase" evidence="3">
    <location>
        <begin position="1"/>
        <end position="164"/>
    </location>
</feature>
<dbReference type="CDD" id="cd04301">
    <property type="entry name" value="NAT_SF"/>
    <property type="match status" value="1"/>
</dbReference>
<protein>
    <submittedName>
        <fullName evidence="4">GNAT family N-acetyltransferase</fullName>
        <ecNumber evidence="4">2.3.-.-</ecNumber>
    </submittedName>
</protein>
<keyword evidence="1 4" id="KW-0808">Transferase</keyword>
<dbReference type="InterPro" id="IPR000182">
    <property type="entry name" value="GNAT_dom"/>
</dbReference>